<sequence length="262" mass="30147">MSHRRRRAAAAAVFIAISRKQRREKTRKRIWVKEWIAKRPTFGAYTMLLEELRSEDPKQLKIFLRMSETDFNFLLQLVSDKISKLDTNMRESNKPKERKVLTLRFLATGRRISDGGVFNDCGLSTALQENTLNLPPPLSGRTKQVPYVVVADDAFALKPHLMKPIPLAPEKVKIIITTICVLHNFLMSRKTSTNLYVQPGTFDVESDENGSWRNKGLPKKNLLPLQNGSAHNYSVTAKEIREEFRDYFVSAEGEVSWQYKHI</sequence>
<protein>
    <recommendedName>
        <fullName evidence="3">DDE Tnp4 domain-containing protein</fullName>
    </recommendedName>
</protein>
<organism evidence="1 2">
    <name type="scientific">Rhamnusium bicolor</name>
    <dbReference type="NCBI Taxonomy" id="1586634"/>
    <lineage>
        <taxon>Eukaryota</taxon>
        <taxon>Metazoa</taxon>
        <taxon>Ecdysozoa</taxon>
        <taxon>Arthropoda</taxon>
        <taxon>Hexapoda</taxon>
        <taxon>Insecta</taxon>
        <taxon>Pterygota</taxon>
        <taxon>Neoptera</taxon>
        <taxon>Endopterygota</taxon>
        <taxon>Coleoptera</taxon>
        <taxon>Polyphaga</taxon>
        <taxon>Cucujiformia</taxon>
        <taxon>Chrysomeloidea</taxon>
        <taxon>Cerambycidae</taxon>
        <taxon>Lepturinae</taxon>
        <taxon>Rhagiini</taxon>
        <taxon>Rhamnusium</taxon>
    </lineage>
</organism>
<reference evidence="1" key="1">
    <citation type="journal article" date="2023" name="Insect Mol. Biol.">
        <title>Genome sequencing provides insights into the evolution of gene families encoding plant cell wall-degrading enzymes in longhorned beetles.</title>
        <authorList>
            <person name="Shin N.R."/>
            <person name="Okamura Y."/>
            <person name="Kirsch R."/>
            <person name="Pauchet Y."/>
        </authorList>
    </citation>
    <scope>NUCLEOTIDE SEQUENCE</scope>
    <source>
        <strain evidence="1">RBIC_L_NR</strain>
    </source>
</reference>
<dbReference type="EMBL" id="JANEYF010004294">
    <property type="protein sequence ID" value="KAJ8931570.1"/>
    <property type="molecule type" value="Genomic_DNA"/>
</dbReference>
<accession>A0AAV8WY84</accession>
<name>A0AAV8WY84_9CUCU</name>
<keyword evidence="2" id="KW-1185">Reference proteome</keyword>
<evidence type="ECO:0000313" key="1">
    <source>
        <dbReference type="EMBL" id="KAJ8931570.1"/>
    </source>
</evidence>
<dbReference type="Proteomes" id="UP001162156">
    <property type="component" value="Unassembled WGS sequence"/>
</dbReference>
<gene>
    <name evidence="1" type="ORF">NQ314_015517</name>
</gene>
<dbReference type="AlphaFoldDB" id="A0AAV8WY84"/>
<proteinExistence type="predicted"/>
<evidence type="ECO:0008006" key="3">
    <source>
        <dbReference type="Google" id="ProtNLM"/>
    </source>
</evidence>
<comment type="caution">
    <text evidence="1">The sequence shown here is derived from an EMBL/GenBank/DDBJ whole genome shotgun (WGS) entry which is preliminary data.</text>
</comment>
<evidence type="ECO:0000313" key="2">
    <source>
        <dbReference type="Proteomes" id="UP001162156"/>
    </source>
</evidence>